<evidence type="ECO:0000313" key="2">
    <source>
        <dbReference type="EnsemblPlants" id="AET1Gv20529100.4"/>
    </source>
</evidence>
<protein>
    <submittedName>
        <fullName evidence="2">Uncharacterized protein</fullName>
    </submittedName>
</protein>
<reference evidence="2" key="5">
    <citation type="journal article" date="2021" name="G3 (Bethesda)">
        <title>Aegilops tauschii genome assembly Aet v5.0 features greater sequence contiguity and improved annotation.</title>
        <authorList>
            <person name="Wang L."/>
            <person name="Zhu T."/>
            <person name="Rodriguez J.C."/>
            <person name="Deal K.R."/>
            <person name="Dubcovsky J."/>
            <person name="McGuire P.E."/>
            <person name="Lux T."/>
            <person name="Spannagl M."/>
            <person name="Mayer K.F.X."/>
            <person name="Baldrich P."/>
            <person name="Meyers B.C."/>
            <person name="Huo N."/>
            <person name="Gu Y.Q."/>
            <person name="Zhou H."/>
            <person name="Devos K.M."/>
            <person name="Bennetzen J.L."/>
            <person name="Unver T."/>
            <person name="Budak H."/>
            <person name="Gulick P.J."/>
            <person name="Galiba G."/>
            <person name="Kalapos B."/>
            <person name="Nelson D.R."/>
            <person name="Li P."/>
            <person name="You F.M."/>
            <person name="Luo M.C."/>
            <person name="Dvorak J."/>
        </authorList>
    </citation>
    <scope>NUCLEOTIDE SEQUENCE [LARGE SCALE GENOMIC DNA]</scope>
    <source>
        <strain evidence="2">cv. AL8/78</strain>
    </source>
</reference>
<evidence type="ECO:0000256" key="1">
    <source>
        <dbReference type="SAM" id="MobiDB-lite"/>
    </source>
</evidence>
<dbReference type="EnsemblPlants" id="AET1Gv20529100.4">
    <property type="protein sequence ID" value="AET1Gv20529100.4"/>
    <property type="gene ID" value="AET1Gv20529100"/>
</dbReference>
<keyword evidence="3" id="KW-1185">Reference proteome</keyword>
<reference evidence="2" key="3">
    <citation type="journal article" date="2017" name="Nature">
        <title>Genome sequence of the progenitor of the wheat D genome Aegilops tauschii.</title>
        <authorList>
            <person name="Luo M.C."/>
            <person name="Gu Y.Q."/>
            <person name="Puiu D."/>
            <person name="Wang H."/>
            <person name="Twardziok S.O."/>
            <person name="Deal K.R."/>
            <person name="Huo N."/>
            <person name="Zhu T."/>
            <person name="Wang L."/>
            <person name="Wang Y."/>
            <person name="McGuire P.E."/>
            <person name="Liu S."/>
            <person name="Long H."/>
            <person name="Ramasamy R.K."/>
            <person name="Rodriguez J.C."/>
            <person name="Van S.L."/>
            <person name="Yuan L."/>
            <person name="Wang Z."/>
            <person name="Xia Z."/>
            <person name="Xiao L."/>
            <person name="Anderson O.D."/>
            <person name="Ouyang S."/>
            <person name="Liang Y."/>
            <person name="Zimin A.V."/>
            <person name="Pertea G."/>
            <person name="Qi P."/>
            <person name="Bennetzen J.L."/>
            <person name="Dai X."/>
            <person name="Dawson M.W."/>
            <person name="Muller H.G."/>
            <person name="Kugler K."/>
            <person name="Rivarola-Duarte L."/>
            <person name="Spannagl M."/>
            <person name="Mayer K.F.X."/>
            <person name="Lu F.H."/>
            <person name="Bevan M.W."/>
            <person name="Leroy P."/>
            <person name="Li P."/>
            <person name="You F.M."/>
            <person name="Sun Q."/>
            <person name="Liu Z."/>
            <person name="Lyons E."/>
            <person name="Wicker T."/>
            <person name="Salzberg S.L."/>
            <person name="Devos K.M."/>
            <person name="Dvorak J."/>
        </authorList>
    </citation>
    <scope>NUCLEOTIDE SEQUENCE [LARGE SCALE GENOMIC DNA]</scope>
    <source>
        <strain evidence="2">cv. AL8/78</strain>
    </source>
</reference>
<dbReference type="Gramene" id="AET1Gv20529100.4">
    <property type="protein sequence ID" value="AET1Gv20529100.4"/>
    <property type="gene ID" value="AET1Gv20529100"/>
</dbReference>
<name>A0A452YTH3_AEGTS</name>
<sequence>TNPARSNTAPHRLIPVFPNPKPPTIPVVSNDNPHSLVSHGHGAA</sequence>
<reference evidence="3" key="1">
    <citation type="journal article" date="2014" name="Science">
        <title>Ancient hybridizations among the ancestral genomes of bread wheat.</title>
        <authorList>
            <consortium name="International Wheat Genome Sequencing Consortium,"/>
            <person name="Marcussen T."/>
            <person name="Sandve S.R."/>
            <person name="Heier L."/>
            <person name="Spannagl M."/>
            <person name="Pfeifer M."/>
            <person name="Jakobsen K.S."/>
            <person name="Wulff B.B."/>
            <person name="Steuernagel B."/>
            <person name="Mayer K.F."/>
            <person name="Olsen O.A."/>
        </authorList>
    </citation>
    <scope>NUCLEOTIDE SEQUENCE [LARGE SCALE GENOMIC DNA]</scope>
    <source>
        <strain evidence="3">cv. AL8/78</strain>
    </source>
</reference>
<dbReference type="AlphaFoldDB" id="A0A452YTH3"/>
<feature type="region of interest" description="Disordered" evidence="1">
    <location>
        <begin position="1"/>
        <end position="44"/>
    </location>
</feature>
<accession>A0A452YTH3</accession>
<dbReference type="Proteomes" id="UP000015105">
    <property type="component" value="Chromosome 1D"/>
</dbReference>
<proteinExistence type="predicted"/>
<organism evidence="2 3">
    <name type="scientific">Aegilops tauschii subsp. strangulata</name>
    <name type="common">Goatgrass</name>
    <dbReference type="NCBI Taxonomy" id="200361"/>
    <lineage>
        <taxon>Eukaryota</taxon>
        <taxon>Viridiplantae</taxon>
        <taxon>Streptophyta</taxon>
        <taxon>Embryophyta</taxon>
        <taxon>Tracheophyta</taxon>
        <taxon>Spermatophyta</taxon>
        <taxon>Magnoliopsida</taxon>
        <taxon>Liliopsida</taxon>
        <taxon>Poales</taxon>
        <taxon>Poaceae</taxon>
        <taxon>BOP clade</taxon>
        <taxon>Pooideae</taxon>
        <taxon>Triticodae</taxon>
        <taxon>Triticeae</taxon>
        <taxon>Triticinae</taxon>
        <taxon>Aegilops</taxon>
    </lineage>
</organism>
<reference evidence="3" key="2">
    <citation type="journal article" date="2017" name="Nat. Plants">
        <title>The Aegilops tauschii genome reveals multiple impacts of transposons.</title>
        <authorList>
            <person name="Zhao G."/>
            <person name="Zou C."/>
            <person name="Li K."/>
            <person name="Wang K."/>
            <person name="Li T."/>
            <person name="Gao L."/>
            <person name="Zhang X."/>
            <person name="Wang H."/>
            <person name="Yang Z."/>
            <person name="Liu X."/>
            <person name="Jiang W."/>
            <person name="Mao L."/>
            <person name="Kong X."/>
            <person name="Jiao Y."/>
            <person name="Jia J."/>
        </authorList>
    </citation>
    <scope>NUCLEOTIDE SEQUENCE [LARGE SCALE GENOMIC DNA]</scope>
    <source>
        <strain evidence="3">cv. AL8/78</strain>
    </source>
</reference>
<reference evidence="2" key="4">
    <citation type="submission" date="2019-03" db="UniProtKB">
        <authorList>
            <consortium name="EnsemblPlants"/>
        </authorList>
    </citation>
    <scope>IDENTIFICATION</scope>
</reference>
<evidence type="ECO:0000313" key="3">
    <source>
        <dbReference type="Proteomes" id="UP000015105"/>
    </source>
</evidence>